<dbReference type="EMBL" id="AYXT01000010">
    <property type="protein sequence ID" value="ETF02448.1"/>
    <property type="molecule type" value="Genomic_DNA"/>
</dbReference>
<evidence type="ECO:0000313" key="4">
    <source>
        <dbReference type="Proteomes" id="UP000018733"/>
    </source>
</evidence>
<dbReference type="OrthoDB" id="8642119at2"/>
<dbReference type="eggNOG" id="ENOG503157S">
    <property type="taxonomic scope" value="Bacteria"/>
</dbReference>
<dbReference type="AlphaFoldDB" id="V8QSY2"/>
<keyword evidence="2" id="KW-0812">Transmembrane</keyword>
<proteinExistence type="predicted"/>
<keyword evidence="4" id="KW-1185">Reference proteome</keyword>
<dbReference type="HOGENOM" id="CLU_1173484_0_0_4"/>
<feature type="region of interest" description="Disordered" evidence="1">
    <location>
        <begin position="178"/>
        <end position="197"/>
    </location>
</feature>
<name>V8QSY2_9BURK</name>
<organism evidence="3 4">
    <name type="scientific">Advenella kashmirensis W13003</name>
    <dbReference type="NCBI Taxonomy" id="1424334"/>
    <lineage>
        <taxon>Bacteria</taxon>
        <taxon>Pseudomonadati</taxon>
        <taxon>Pseudomonadota</taxon>
        <taxon>Betaproteobacteria</taxon>
        <taxon>Burkholderiales</taxon>
        <taxon>Alcaligenaceae</taxon>
    </lineage>
</organism>
<gene>
    <name evidence="3" type="ORF">W822_16500</name>
</gene>
<keyword evidence="2" id="KW-1133">Transmembrane helix</keyword>
<comment type="caution">
    <text evidence="3">The sequence shown here is derived from an EMBL/GenBank/DDBJ whole genome shotgun (WGS) entry which is preliminary data.</text>
</comment>
<evidence type="ECO:0000256" key="1">
    <source>
        <dbReference type="SAM" id="MobiDB-lite"/>
    </source>
</evidence>
<dbReference type="Proteomes" id="UP000018733">
    <property type="component" value="Unassembled WGS sequence"/>
</dbReference>
<evidence type="ECO:0008006" key="5">
    <source>
        <dbReference type="Google" id="ProtNLM"/>
    </source>
</evidence>
<dbReference type="PATRIC" id="fig|1424334.3.peg.3313"/>
<dbReference type="RefSeq" id="WP_024006242.1">
    <property type="nucleotide sequence ID" value="NZ_KI650980.1"/>
</dbReference>
<accession>V8QSY2</accession>
<evidence type="ECO:0000256" key="2">
    <source>
        <dbReference type="SAM" id="Phobius"/>
    </source>
</evidence>
<feature type="transmembrane region" description="Helical" evidence="2">
    <location>
        <begin position="12"/>
        <end position="34"/>
    </location>
</feature>
<protein>
    <recommendedName>
        <fullName evidence="5">Pilus assembly protein TadE</fullName>
    </recommendedName>
</protein>
<evidence type="ECO:0000313" key="3">
    <source>
        <dbReference type="EMBL" id="ETF02448.1"/>
    </source>
</evidence>
<sequence length="240" mass="26104">MKQQQQQQQGQALVEGLIVLLGILTLWIGGTWLLRLQDVALAGQHASRFGAFELARAGSLSEDRVTPRFFAGPHASWRNRHARALVPPGQVHMAISRSMQLGPQGQPGVSERHASRLRQEWGLQDTGIAQVSLDISPQAGTPRAERSANAERADLTLGFIDTIALLLRRHTAILTDAGHSTDTNGAHERAAGSESGWRQAAQASYAAAERIAAAAMPVDSPWHRARPVLDWFMPWAGKKP</sequence>
<keyword evidence="2" id="KW-0472">Membrane</keyword>
<dbReference type="STRING" id="1424334.W822_16500"/>
<reference evidence="3 4" key="1">
    <citation type="journal article" date="2014" name="Genome Announc.">
        <title>Draft Genome Sequence of Advenella kashmirensis Strain W13003, a Polycyclic Aromatic Hydrocarbon-Degrading Bacterium.</title>
        <authorList>
            <person name="Wang X."/>
            <person name="Jin D."/>
            <person name="Zhou L."/>
            <person name="Wu L."/>
            <person name="An W."/>
            <person name="Zhao L."/>
        </authorList>
    </citation>
    <scope>NUCLEOTIDE SEQUENCE [LARGE SCALE GENOMIC DNA]</scope>
    <source>
        <strain evidence="3 4">W13003</strain>
    </source>
</reference>